<reference evidence="12" key="1">
    <citation type="submission" date="2025-08" db="UniProtKB">
        <authorList>
            <consortium name="RefSeq"/>
        </authorList>
    </citation>
    <scope>IDENTIFICATION</scope>
    <source>
        <tissue evidence="12">Total insect</tissue>
    </source>
</reference>
<feature type="transmembrane region" description="Helical" evidence="9">
    <location>
        <begin position="280"/>
        <end position="302"/>
    </location>
</feature>
<dbReference type="RefSeq" id="XP_034254823.1">
    <property type="nucleotide sequence ID" value="XM_034398932.1"/>
</dbReference>
<comment type="similarity">
    <text evidence="2 7">Belongs to the major facilitator superfamily. Sugar transporter (TC 2.A.1.1) family.</text>
</comment>
<name>A0A6P9A9T9_THRPL</name>
<dbReference type="InterPro" id="IPR003663">
    <property type="entry name" value="Sugar/inositol_transpt"/>
</dbReference>
<dbReference type="Proteomes" id="UP000515158">
    <property type="component" value="Unplaced"/>
</dbReference>
<proteinExistence type="inferred from homology"/>
<keyword evidence="5 9" id="KW-1133">Transmembrane helix</keyword>
<dbReference type="Pfam" id="PF00083">
    <property type="entry name" value="Sugar_tr"/>
    <property type="match status" value="2"/>
</dbReference>
<evidence type="ECO:0000256" key="2">
    <source>
        <dbReference type="ARBA" id="ARBA00010992"/>
    </source>
</evidence>
<dbReference type="PROSITE" id="PS00216">
    <property type="entry name" value="SUGAR_TRANSPORT_1"/>
    <property type="match status" value="2"/>
</dbReference>
<dbReference type="NCBIfam" id="TIGR00879">
    <property type="entry name" value="SP"/>
    <property type="match status" value="1"/>
</dbReference>
<feature type="transmembrane region" description="Helical" evidence="9">
    <location>
        <begin position="158"/>
        <end position="179"/>
    </location>
</feature>
<feature type="transmembrane region" description="Helical" evidence="9">
    <location>
        <begin position="66"/>
        <end position="86"/>
    </location>
</feature>
<dbReference type="SUPFAM" id="SSF103473">
    <property type="entry name" value="MFS general substrate transporter"/>
    <property type="match status" value="1"/>
</dbReference>
<keyword evidence="3 7" id="KW-0813">Transport</keyword>
<feature type="transmembrane region" description="Helical" evidence="9">
    <location>
        <begin position="98"/>
        <end position="118"/>
    </location>
</feature>
<dbReference type="InterPro" id="IPR020846">
    <property type="entry name" value="MFS_dom"/>
</dbReference>
<evidence type="ECO:0000259" key="10">
    <source>
        <dbReference type="PROSITE" id="PS50850"/>
    </source>
</evidence>
<feature type="transmembrane region" description="Helical" evidence="9">
    <location>
        <begin position="124"/>
        <end position="146"/>
    </location>
</feature>
<keyword evidence="11" id="KW-1185">Reference proteome</keyword>
<dbReference type="InterPro" id="IPR050814">
    <property type="entry name" value="Myo-inositol_Transporter"/>
</dbReference>
<dbReference type="PRINTS" id="PR00171">
    <property type="entry name" value="SUGRTRNSPORT"/>
</dbReference>
<feature type="transmembrane region" description="Helical" evidence="9">
    <location>
        <begin position="185"/>
        <end position="207"/>
    </location>
</feature>
<dbReference type="InterPro" id="IPR005828">
    <property type="entry name" value="MFS_sugar_transport-like"/>
</dbReference>
<dbReference type="PROSITE" id="PS50850">
    <property type="entry name" value="MFS"/>
    <property type="match status" value="1"/>
</dbReference>
<dbReference type="KEGG" id="tpal:117653320"/>
<evidence type="ECO:0000256" key="5">
    <source>
        <dbReference type="ARBA" id="ARBA00022989"/>
    </source>
</evidence>
<evidence type="ECO:0000256" key="8">
    <source>
        <dbReference type="SAM" id="MobiDB-lite"/>
    </source>
</evidence>
<dbReference type="InParanoid" id="A0A6P9A9T9"/>
<accession>A0A6P9A9T9</accession>
<evidence type="ECO:0000256" key="7">
    <source>
        <dbReference type="RuleBase" id="RU003346"/>
    </source>
</evidence>
<feature type="transmembrane region" description="Helical" evidence="9">
    <location>
        <begin position="28"/>
        <end position="46"/>
    </location>
</feature>
<feature type="region of interest" description="Disordered" evidence="8">
    <location>
        <begin position="595"/>
        <end position="619"/>
    </location>
</feature>
<evidence type="ECO:0000313" key="12">
    <source>
        <dbReference type="RefSeq" id="XP_034254823.1"/>
    </source>
</evidence>
<keyword evidence="4 9" id="KW-0812">Transmembrane</keyword>
<dbReference type="GeneID" id="117653320"/>
<protein>
    <submittedName>
        <fullName evidence="12">Inositol transporter 1-like isoform X1</fullName>
    </submittedName>
</protein>
<feature type="transmembrane region" description="Helical" evidence="9">
    <location>
        <begin position="459"/>
        <end position="480"/>
    </location>
</feature>
<dbReference type="PANTHER" id="PTHR48020">
    <property type="entry name" value="PROTON MYO-INOSITOL COTRANSPORTER"/>
    <property type="match status" value="1"/>
</dbReference>
<feature type="transmembrane region" description="Helical" evidence="9">
    <location>
        <begin position="348"/>
        <end position="370"/>
    </location>
</feature>
<evidence type="ECO:0000256" key="1">
    <source>
        <dbReference type="ARBA" id="ARBA00004141"/>
    </source>
</evidence>
<keyword evidence="6 9" id="KW-0472">Membrane</keyword>
<dbReference type="PANTHER" id="PTHR48020:SF12">
    <property type="entry name" value="PROTON MYO-INOSITOL COTRANSPORTER"/>
    <property type="match status" value="1"/>
</dbReference>
<evidence type="ECO:0000256" key="4">
    <source>
        <dbReference type="ARBA" id="ARBA00022692"/>
    </source>
</evidence>
<evidence type="ECO:0000313" key="11">
    <source>
        <dbReference type="Proteomes" id="UP000515158"/>
    </source>
</evidence>
<organism evidence="12">
    <name type="scientific">Thrips palmi</name>
    <name type="common">Melon thrips</name>
    <dbReference type="NCBI Taxonomy" id="161013"/>
    <lineage>
        <taxon>Eukaryota</taxon>
        <taxon>Metazoa</taxon>
        <taxon>Ecdysozoa</taxon>
        <taxon>Arthropoda</taxon>
        <taxon>Hexapoda</taxon>
        <taxon>Insecta</taxon>
        <taxon>Pterygota</taxon>
        <taxon>Neoptera</taxon>
        <taxon>Paraneoptera</taxon>
        <taxon>Thysanoptera</taxon>
        <taxon>Terebrantia</taxon>
        <taxon>Thripoidea</taxon>
        <taxon>Thripidae</taxon>
        <taxon>Thrips</taxon>
    </lineage>
</organism>
<dbReference type="GO" id="GO:0005366">
    <property type="term" value="F:myo-inositol:proton symporter activity"/>
    <property type="evidence" value="ECO:0007669"/>
    <property type="project" value="TreeGrafter"/>
</dbReference>
<evidence type="ECO:0000256" key="9">
    <source>
        <dbReference type="SAM" id="Phobius"/>
    </source>
</evidence>
<evidence type="ECO:0000256" key="6">
    <source>
        <dbReference type="ARBA" id="ARBA00023136"/>
    </source>
</evidence>
<evidence type="ECO:0000256" key="3">
    <source>
        <dbReference type="ARBA" id="ARBA00022448"/>
    </source>
</evidence>
<sequence>MSKYQSNVDMVSKEDLLSDVGMKRRSKYFMFTLTTLSTLGGFLFGYDTGVVSGAMLLINKDFDVSPVWHELIVSSTIGAALVFSLVGGWFSDRYGRRTAILVSGVIFTLGGIVMGAAPSKEVLLVGRIIIGIGVGFESMSVPVYIAECSESSQRGMLVTAYQLFITFGLVAASVVAGLFSTAFEGWRYMLGLAAVPSLVQFIGFCLMPESPRWLASQKKYAEAVKVLTTFRGSTSVAEQELSAIRATIEEKDREMEEQIALNGGSSLFMQVFKSPGVRRALLIGFCLQAFQQLSGINTVMYYSASIIRMSGVRDESLAIWISAGVAAVNCGATFIGLFLVDRVGRRKLVLLSYIGVIVSLALLGIGFHMMEADSPLVTSVIQDDKCGVTRTCGECISVPEGCGFCFVKSQNGTILEGSCWKMDPDTSRPLDGQCSDNIDLMTKYPANIDWANGWCPSQYYWLPILAMTVYLVSFAPGMGPMPWTINSEIYPLWARGFCTSITTSASWFGNLIISASFLSLLEALGKEGAFFLYVGIALVGFTILFSLLPETKGRTLEEMESLFLGPWFVCCRGRRSGSHLGSNNVQYVHIRGLNRASPRSSTRPGEQGVGGYNSDDSDN</sequence>
<feature type="domain" description="Major facilitator superfamily (MFS) profile" evidence="10">
    <location>
        <begin position="33"/>
        <end position="552"/>
    </location>
</feature>
<dbReference type="InterPro" id="IPR036259">
    <property type="entry name" value="MFS_trans_sf"/>
</dbReference>
<dbReference type="AlphaFoldDB" id="A0A6P9A9T9"/>
<comment type="subcellular location">
    <subcellularLocation>
        <location evidence="1">Membrane</location>
        <topology evidence="1">Multi-pass membrane protein</topology>
    </subcellularLocation>
</comment>
<dbReference type="PROSITE" id="PS00217">
    <property type="entry name" value="SUGAR_TRANSPORT_2"/>
    <property type="match status" value="1"/>
</dbReference>
<dbReference type="OrthoDB" id="4142200at2759"/>
<dbReference type="InterPro" id="IPR005829">
    <property type="entry name" value="Sugar_transporter_CS"/>
</dbReference>
<gene>
    <name evidence="12" type="primary">LOC117653320</name>
</gene>
<feature type="transmembrane region" description="Helical" evidence="9">
    <location>
        <begin position="492"/>
        <end position="518"/>
    </location>
</feature>
<dbReference type="Gene3D" id="1.20.1250.20">
    <property type="entry name" value="MFS general substrate transporter like domains"/>
    <property type="match status" value="2"/>
</dbReference>
<feature type="transmembrane region" description="Helical" evidence="9">
    <location>
        <begin position="317"/>
        <end position="339"/>
    </location>
</feature>
<dbReference type="GO" id="GO:0016324">
    <property type="term" value="C:apical plasma membrane"/>
    <property type="evidence" value="ECO:0007669"/>
    <property type="project" value="TreeGrafter"/>
</dbReference>
<feature type="transmembrane region" description="Helical" evidence="9">
    <location>
        <begin position="530"/>
        <end position="549"/>
    </location>
</feature>